<gene>
    <name evidence="1" type="ORF">UFOPK2579_01831</name>
</gene>
<dbReference type="Pfam" id="PF13692">
    <property type="entry name" value="Glyco_trans_1_4"/>
    <property type="match status" value="1"/>
</dbReference>
<dbReference type="Gene3D" id="3.40.50.2000">
    <property type="entry name" value="Glycogen Phosphorylase B"/>
    <property type="match status" value="1"/>
</dbReference>
<dbReference type="AlphaFoldDB" id="A0A6J6RBS2"/>
<evidence type="ECO:0000313" key="1">
    <source>
        <dbReference type="EMBL" id="CAB4718465.1"/>
    </source>
</evidence>
<proteinExistence type="predicted"/>
<dbReference type="EMBL" id="CAEZXR010000229">
    <property type="protein sequence ID" value="CAB4718465.1"/>
    <property type="molecule type" value="Genomic_DNA"/>
</dbReference>
<reference evidence="1" key="1">
    <citation type="submission" date="2020-05" db="EMBL/GenBank/DDBJ databases">
        <authorList>
            <person name="Chiriac C."/>
            <person name="Salcher M."/>
            <person name="Ghai R."/>
            <person name="Kavagutti S V."/>
        </authorList>
    </citation>
    <scope>NUCLEOTIDE SEQUENCE</scope>
</reference>
<sequence>MQADPSVWFVHVGHGELAEEMTAWAESTGMSERWVHVPYLESPERIYQLFDGFVVCPIFEAGWPLVLLEALAAGLPVVTTRSPGMSDIDRAGLSHCWTASPRDVEGVARGLRHLVAAVSADATTNHRAYAAEHFDPAARYADVRAVYLEIAPSTR</sequence>
<name>A0A6J6RBS2_9ZZZZ</name>
<accession>A0A6J6RBS2</accession>
<dbReference type="SUPFAM" id="SSF53756">
    <property type="entry name" value="UDP-Glycosyltransferase/glycogen phosphorylase"/>
    <property type="match status" value="1"/>
</dbReference>
<dbReference type="InterPro" id="IPR050194">
    <property type="entry name" value="Glycosyltransferase_grp1"/>
</dbReference>
<organism evidence="1">
    <name type="scientific">freshwater metagenome</name>
    <dbReference type="NCBI Taxonomy" id="449393"/>
    <lineage>
        <taxon>unclassified sequences</taxon>
        <taxon>metagenomes</taxon>
        <taxon>ecological metagenomes</taxon>
    </lineage>
</organism>
<dbReference type="PANTHER" id="PTHR45947">
    <property type="entry name" value="SULFOQUINOVOSYL TRANSFERASE SQD2"/>
    <property type="match status" value="1"/>
</dbReference>
<dbReference type="PANTHER" id="PTHR45947:SF3">
    <property type="entry name" value="SULFOQUINOVOSYL TRANSFERASE SQD2"/>
    <property type="match status" value="1"/>
</dbReference>
<protein>
    <submittedName>
        <fullName evidence="1">Unannotated protein</fullName>
    </submittedName>
</protein>
<dbReference type="GO" id="GO:0016757">
    <property type="term" value="F:glycosyltransferase activity"/>
    <property type="evidence" value="ECO:0007669"/>
    <property type="project" value="TreeGrafter"/>
</dbReference>